<gene>
    <name evidence="2" type="ORF">OCU04_002560</name>
</gene>
<accession>A0A9X0ATW4</accession>
<proteinExistence type="predicted"/>
<evidence type="ECO:0000313" key="2">
    <source>
        <dbReference type="EMBL" id="KAJ8068876.1"/>
    </source>
</evidence>
<keyword evidence="3" id="KW-1185">Reference proteome</keyword>
<dbReference type="OrthoDB" id="3467683at2759"/>
<sequence length="526" mass="58953">MKNDSGNAIKIIFNDQSINQTHATMSKSNGPCFYNDAMSPPSAQGATSVAQSNSSPLRAPGLTFTLTYHLKNPRSLETPRKALAPPSCSSENDSNGSNTDTGVEAVSYCVQALQRSFEADITDQNSDGEESASGTEDDDGGDGSMDDDSESMMIGAQREHTLGDTFIECRNCGDIFDYSRYPLWVPGYQRRLPRSLRKPYENTHPQIVRCPGCDAENCMACEKPPHEYSCSYEHAHVVWHALCTVDDAFVQHRNVFPYKKDNRSLDTAVVKALNILLEQIPKDSKVSLDYSDLIRKSLLLDHVAVTIGNMTAENRFDTICLQSWAFIHMLSQRKNLFGLLFEERLQLLRDLSPGVRILGFPVSFFPVELTFDADRYAPLTYTIWSLIRRNYQSAHEYLSADTQLNDEWPAVQLARSIVQLHDDLKKQSQPSELTLFTQAQQLQSFSARLEEMHRVSGTKYGALKSNIRVARSPWLVKKRGQDDRDDDDDEDTGGKRRKTATLAAGHDLGKGNDWTASKSGGWWKIA</sequence>
<feature type="region of interest" description="Disordered" evidence="1">
    <location>
        <begin position="35"/>
        <end position="56"/>
    </location>
</feature>
<comment type="caution">
    <text evidence="2">The sequence shown here is derived from an EMBL/GenBank/DDBJ whole genome shotgun (WGS) entry which is preliminary data.</text>
</comment>
<feature type="compositionally biased region" description="Polar residues" evidence="1">
    <location>
        <begin position="87"/>
        <end position="100"/>
    </location>
</feature>
<feature type="compositionally biased region" description="Acidic residues" evidence="1">
    <location>
        <begin position="126"/>
        <end position="150"/>
    </location>
</feature>
<organism evidence="2 3">
    <name type="scientific">Sclerotinia nivalis</name>
    <dbReference type="NCBI Taxonomy" id="352851"/>
    <lineage>
        <taxon>Eukaryota</taxon>
        <taxon>Fungi</taxon>
        <taxon>Dikarya</taxon>
        <taxon>Ascomycota</taxon>
        <taxon>Pezizomycotina</taxon>
        <taxon>Leotiomycetes</taxon>
        <taxon>Helotiales</taxon>
        <taxon>Sclerotiniaceae</taxon>
        <taxon>Sclerotinia</taxon>
    </lineage>
</organism>
<dbReference type="CDD" id="cd20335">
    <property type="entry name" value="BRcat_RBR"/>
    <property type="match status" value="1"/>
</dbReference>
<name>A0A9X0ATW4_9HELO</name>
<evidence type="ECO:0000313" key="3">
    <source>
        <dbReference type="Proteomes" id="UP001152300"/>
    </source>
</evidence>
<reference evidence="2" key="1">
    <citation type="submission" date="2022-11" db="EMBL/GenBank/DDBJ databases">
        <title>Genome Resource of Sclerotinia nivalis Strain SnTB1, a Plant Pathogen Isolated from American Ginseng.</title>
        <authorList>
            <person name="Fan S."/>
        </authorList>
    </citation>
    <scope>NUCLEOTIDE SEQUENCE</scope>
    <source>
        <strain evidence="2">SnTB1</strain>
    </source>
</reference>
<feature type="region of interest" description="Disordered" evidence="1">
    <location>
        <begin position="119"/>
        <end position="150"/>
    </location>
</feature>
<feature type="region of interest" description="Disordered" evidence="1">
    <location>
        <begin position="75"/>
        <end position="100"/>
    </location>
</feature>
<dbReference type="EMBL" id="JAPEIS010000002">
    <property type="protein sequence ID" value="KAJ8068876.1"/>
    <property type="molecule type" value="Genomic_DNA"/>
</dbReference>
<feature type="compositionally biased region" description="Polar residues" evidence="1">
    <location>
        <begin position="41"/>
        <end position="56"/>
    </location>
</feature>
<feature type="region of interest" description="Disordered" evidence="1">
    <location>
        <begin position="477"/>
        <end position="526"/>
    </location>
</feature>
<dbReference type="Proteomes" id="UP001152300">
    <property type="component" value="Unassembled WGS sequence"/>
</dbReference>
<evidence type="ECO:0000256" key="1">
    <source>
        <dbReference type="SAM" id="MobiDB-lite"/>
    </source>
</evidence>
<protein>
    <submittedName>
        <fullName evidence="2">Uncharacterized protein</fullName>
    </submittedName>
</protein>
<dbReference type="AlphaFoldDB" id="A0A9X0ATW4"/>